<dbReference type="EMBL" id="CSBK01001603">
    <property type="protein sequence ID" value="COY89934.1"/>
    <property type="molecule type" value="Genomic_DNA"/>
</dbReference>
<accession>A0A655F8M2</accession>
<protein>
    <submittedName>
        <fullName evidence="1">Uncharacterized protein</fullName>
    </submittedName>
</protein>
<dbReference type="Proteomes" id="UP000039021">
    <property type="component" value="Unassembled WGS sequence"/>
</dbReference>
<name>A0A655F8M2_MYCTX</name>
<evidence type="ECO:0000313" key="1">
    <source>
        <dbReference type="EMBL" id="COY89934.1"/>
    </source>
</evidence>
<sequence>MCRSAATYGEAPSSNEFHGRITVSRKTEPTKKITMRATTVLIARWTAR</sequence>
<dbReference type="AlphaFoldDB" id="A0A655F8M2"/>
<reference evidence="2" key="1">
    <citation type="submission" date="2015-03" db="EMBL/GenBank/DDBJ databases">
        <authorList>
            <consortium name="Pathogen Informatics"/>
        </authorList>
    </citation>
    <scope>NUCLEOTIDE SEQUENCE [LARGE SCALE GENOMIC DNA]</scope>
    <source>
        <strain evidence="2">N09902308</strain>
    </source>
</reference>
<comment type="caution">
    <text evidence="1">The sequence shown here is derived from an EMBL/GenBank/DDBJ whole genome shotgun (WGS) entry which is preliminary data.</text>
</comment>
<organism evidence="1 2">
    <name type="scientific">Mycobacterium tuberculosis</name>
    <dbReference type="NCBI Taxonomy" id="1773"/>
    <lineage>
        <taxon>Bacteria</taxon>
        <taxon>Bacillati</taxon>
        <taxon>Actinomycetota</taxon>
        <taxon>Actinomycetes</taxon>
        <taxon>Mycobacteriales</taxon>
        <taxon>Mycobacteriaceae</taxon>
        <taxon>Mycobacterium</taxon>
        <taxon>Mycobacterium tuberculosis complex</taxon>
    </lineage>
</organism>
<gene>
    <name evidence="1" type="ORF">ERS007739_03188</name>
</gene>
<proteinExistence type="predicted"/>
<evidence type="ECO:0000313" key="2">
    <source>
        <dbReference type="Proteomes" id="UP000039021"/>
    </source>
</evidence>